<dbReference type="InterPro" id="IPR016039">
    <property type="entry name" value="Thiolase-like"/>
</dbReference>
<keyword evidence="6" id="KW-1185">Reference proteome</keyword>
<proteinExistence type="predicted"/>
<dbReference type="EMBL" id="JBHSPR010000010">
    <property type="protein sequence ID" value="MFC6017993.1"/>
    <property type="molecule type" value="Genomic_DNA"/>
</dbReference>
<evidence type="ECO:0000259" key="4">
    <source>
        <dbReference type="Pfam" id="PF08545"/>
    </source>
</evidence>
<evidence type="ECO:0000313" key="5">
    <source>
        <dbReference type="EMBL" id="MFC6017993.1"/>
    </source>
</evidence>
<feature type="domain" description="Beta-ketoacyl-[acyl-carrier-protein] synthase III C-terminal" evidence="3">
    <location>
        <begin position="246"/>
        <end position="334"/>
    </location>
</feature>
<dbReference type="Proteomes" id="UP001596203">
    <property type="component" value="Unassembled WGS sequence"/>
</dbReference>
<evidence type="ECO:0000256" key="2">
    <source>
        <dbReference type="ARBA" id="ARBA00023315"/>
    </source>
</evidence>
<evidence type="ECO:0000256" key="1">
    <source>
        <dbReference type="ARBA" id="ARBA00022679"/>
    </source>
</evidence>
<keyword evidence="2" id="KW-0012">Acyltransferase</keyword>
<keyword evidence="1" id="KW-0808">Transferase</keyword>
<reference evidence="6" key="1">
    <citation type="journal article" date="2019" name="Int. J. Syst. Evol. Microbiol.">
        <title>The Global Catalogue of Microorganisms (GCM) 10K type strain sequencing project: providing services to taxonomists for standard genome sequencing and annotation.</title>
        <authorList>
            <consortium name="The Broad Institute Genomics Platform"/>
            <consortium name="The Broad Institute Genome Sequencing Center for Infectious Disease"/>
            <person name="Wu L."/>
            <person name="Ma J."/>
        </authorList>
    </citation>
    <scope>NUCLEOTIDE SEQUENCE [LARGE SCALE GENOMIC DNA]</scope>
    <source>
        <strain evidence="6">ZS-35-S2</strain>
    </source>
</reference>
<sequence>MRTPGLFVHATGVFLGGRVPVTDAVAAGSYDADEAEATGFVSIAVAGDVSAPELGVAASRLALNRAESPGTSLSHLLYADVHHAGPDGWCPFAYVQRELGAADALATGIRQGCNGVFGAVALADGALRTAAAGRSALLVAADNFSSPLLDRWRCNPGLVMGDGAAALVLSRTPGFAEVLSVASTTLTELEGLHRGNRPLYPADVTLGRRLDFGARFAEFAAAGGFFPGSGLEFVRRFAGLVELVLGEAGVKLDEIARVAFNHGGREVVEDRLGPLGVPLERTTWAFGSTIGHAGAADQIIAFDHLLESGTIGPGDHVLMLGVGPGVSIAGAVVRVHATPSWLDRPGD</sequence>
<evidence type="ECO:0000259" key="3">
    <source>
        <dbReference type="Pfam" id="PF08541"/>
    </source>
</evidence>
<dbReference type="PANTHER" id="PTHR34069:SF2">
    <property type="entry name" value="BETA-KETOACYL-[ACYL-CARRIER-PROTEIN] SYNTHASE III"/>
    <property type="match status" value="1"/>
</dbReference>
<evidence type="ECO:0000313" key="6">
    <source>
        <dbReference type="Proteomes" id="UP001596203"/>
    </source>
</evidence>
<protein>
    <submittedName>
        <fullName evidence="5">Ketoacyl-ACP synthase III family protein</fullName>
    </submittedName>
</protein>
<feature type="domain" description="Beta-ketoacyl-[acyl-carrier-protein] synthase III N-terminal" evidence="4">
    <location>
        <begin position="109"/>
        <end position="181"/>
    </location>
</feature>
<dbReference type="PANTHER" id="PTHR34069">
    <property type="entry name" value="3-OXOACYL-[ACYL-CARRIER-PROTEIN] SYNTHASE 3"/>
    <property type="match status" value="1"/>
</dbReference>
<dbReference type="Pfam" id="PF08541">
    <property type="entry name" value="ACP_syn_III_C"/>
    <property type="match status" value="1"/>
</dbReference>
<comment type="caution">
    <text evidence="5">The sequence shown here is derived from an EMBL/GenBank/DDBJ whole genome shotgun (WGS) entry which is preliminary data.</text>
</comment>
<dbReference type="InterPro" id="IPR013747">
    <property type="entry name" value="ACP_syn_III_C"/>
</dbReference>
<gene>
    <name evidence="5" type="ORF">ACFP2T_17460</name>
</gene>
<name>A0ABW1KCE0_9ACTN</name>
<dbReference type="InterPro" id="IPR013751">
    <property type="entry name" value="ACP_syn_III_N"/>
</dbReference>
<dbReference type="CDD" id="cd00827">
    <property type="entry name" value="init_cond_enzymes"/>
    <property type="match status" value="1"/>
</dbReference>
<dbReference type="Gene3D" id="3.40.47.10">
    <property type="match status" value="2"/>
</dbReference>
<dbReference type="RefSeq" id="WP_377422704.1">
    <property type="nucleotide sequence ID" value="NZ_JBHSPR010000010.1"/>
</dbReference>
<organism evidence="5 6">
    <name type="scientific">Plantactinospora solaniradicis</name>
    <dbReference type="NCBI Taxonomy" id="1723736"/>
    <lineage>
        <taxon>Bacteria</taxon>
        <taxon>Bacillati</taxon>
        <taxon>Actinomycetota</taxon>
        <taxon>Actinomycetes</taxon>
        <taxon>Micromonosporales</taxon>
        <taxon>Micromonosporaceae</taxon>
        <taxon>Plantactinospora</taxon>
    </lineage>
</organism>
<accession>A0ABW1KCE0</accession>
<dbReference type="SUPFAM" id="SSF53901">
    <property type="entry name" value="Thiolase-like"/>
    <property type="match status" value="1"/>
</dbReference>
<dbReference type="Pfam" id="PF08545">
    <property type="entry name" value="ACP_syn_III"/>
    <property type="match status" value="1"/>
</dbReference>